<dbReference type="PROSITE" id="PS01186">
    <property type="entry name" value="EGF_2"/>
    <property type="match status" value="1"/>
</dbReference>
<dbReference type="InterPro" id="IPR002172">
    <property type="entry name" value="LDrepeatLR_classA_rpt"/>
</dbReference>
<evidence type="ECO:0000256" key="14">
    <source>
        <dbReference type="PROSITE-ProRule" id="PRU00124"/>
    </source>
</evidence>
<dbReference type="InterPro" id="IPR011042">
    <property type="entry name" value="6-blade_b-propeller_TolB-like"/>
</dbReference>
<dbReference type="FunFam" id="4.10.400.10:FF:000034">
    <property type="entry name" value="Low-density lipoprotein receptor-related protein 2"/>
    <property type="match status" value="1"/>
</dbReference>
<protein>
    <recommendedName>
        <fullName evidence="18">EGF-like domain-containing protein</fullName>
    </recommendedName>
</protein>
<feature type="repeat" description="LDL-receptor class B" evidence="15">
    <location>
        <begin position="1096"/>
        <end position="1139"/>
    </location>
</feature>
<keyword evidence="12" id="KW-0675">Receptor</keyword>
<keyword evidence="4" id="KW-0254">Endocytosis</keyword>
<accession>A0AAN7PF51</accession>
<dbReference type="Gene3D" id="2.10.25.10">
    <property type="entry name" value="Laminin"/>
    <property type="match status" value="2"/>
</dbReference>
<dbReference type="Pfam" id="PF07645">
    <property type="entry name" value="EGF_CA"/>
    <property type="match status" value="1"/>
</dbReference>
<feature type="disulfide bond" evidence="14">
    <location>
        <begin position="558"/>
        <end position="573"/>
    </location>
</feature>
<evidence type="ECO:0000313" key="20">
    <source>
        <dbReference type="Proteomes" id="UP001353858"/>
    </source>
</evidence>
<dbReference type="GO" id="GO:0005509">
    <property type="term" value="F:calcium ion binding"/>
    <property type="evidence" value="ECO:0007669"/>
    <property type="project" value="InterPro"/>
</dbReference>
<feature type="disulfide bond" evidence="14">
    <location>
        <begin position="388"/>
        <end position="403"/>
    </location>
</feature>
<name>A0AAN7PF51_9COLE</name>
<evidence type="ECO:0000256" key="6">
    <source>
        <dbReference type="ARBA" id="ARBA00022729"/>
    </source>
</evidence>
<dbReference type="SUPFAM" id="SSF63825">
    <property type="entry name" value="YWTD domain"/>
    <property type="match status" value="4"/>
</dbReference>
<feature type="disulfide bond" evidence="14">
    <location>
        <begin position="493"/>
        <end position="505"/>
    </location>
</feature>
<evidence type="ECO:0000256" key="13">
    <source>
        <dbReference type="ARBA" id="ARBA00023180"/>
    </source>
</evidence>
<feature type="disulfide bond" evidence="14">
    <location>
        <begin position="500"/>
        <end position="518"/>
    </location>
</feature>
<evidence type="ECO:0000256" key="17">
    <source>
        <dbReference type="SAM" id="Phobius"/>
    </source>
</evidence>
<dbReference type="Pfam" id="PF00058">
    <property type="entry name" value="Ldl_recept_b"/>
    <property type="match status" value="14"/>
</dbReference>
<keyword evidence="6" id="KW-0732">Signal</keyword>
<gene>
    <name evidence="19" type="ORF">RN001_003501</name>
</gene>
<dbReference type="FunFam" id="2.10.25.10:FF:000009">
    <property type="entry name" value="Low-density lipoprotein receptor isoform 1"/>
    <property type="match status" value="1"/>
</dbReference>
<comment type="caution">
    <text evidence="19">The sequence shown here is derived from an EMBL/GenBank/DDBJ whole genome shotgun (WGS) entry which is preliminary data.</text>
</comment>
<comment type="subcellular location">
    <subcellularLocation>
        <location evidence="1">Cell membrane</location>
        <topology evidence="1">Single-pass type I membrane protein</topology>
    </subcellularLocation>
</comment>
<dbReference type="InterPro" id="IPR036055">
    <property type="entry name" value="LDL_receptor-like_sf"/>
</dbReference>
<reference evidence="20" key="1">
    <citation type="submission" date="2023-01" db="EMBL/GenBank/DDBJ databases">
        <title>Key to firefly adult light organ development and bioluminescence: homeobox transcription factors regulate luciferase expression and transportation to peroxisome.</title>
        <authorList>
            <person name="Fu X."/>
        </authorList>
    </citation>
    <scope>NUCLEOTIDE SEQUENCE [LARGE SCALE GENOMIC DNA]</scope>
</reference>
<feature type="disulfide bond" evidence="14">
    <location>
        <begin position="261"/>
        <end position="276"/>
    </location>
</feature>
<feature type="repeat" description="LDL-receptor class B" evidence="15">
    <location>
        <begin position="1402"/>
        <end position="1445"/>
    </location>
</feature>
<dbReference type="EMBL" id="JARPUR010000001">
    <property type="protein sequence ID" value="KAK4887230.1"/>
    <property type="molecule type" value="Genomic_DNA"/>
</dbReference>
<keyword evidence="13" id="KW-0325">Glycoprotein</keyword>
<evidence type="ECO:0000256" key="4">
    <source>
        <dbReference type="ARBA" id="ARBA00022583"/>
    </source>
</evidence>
<feature type="disulfide bond" evidence="14">
    <location>
        <begin position="417"/>
        <end position="435"/>
    </location>
</feature>
<dbReference type="InterPro" id="IPR000033">
    <property type="entry name" value="LDLR_classB_rpt"/>
</dbReference>
<feature type="disulfide bond" evidence="14">
    <location>
        <begin position="458"/>
        <end position="476"/>
    </location>
</feature>
<proteinExistence type="predicted"/>
<dbReference type="GO" id="GO:0006897">
    <property type="term" value="P:endocytosis"/>
    <property type="evidence" value="ECO:0007669"/>
    <property type="project" value="UniProtKB-KW"/>
</dbReference>
<evidence type="ECO:0000259" key="18">
    <source>
        <dbReference type="PROSITE" id="PS01186"/>
    </source>
</evidence>
<feature type="disulfide bond" evidence="14">
    <location>
        <begin position="309"/>
        <end position="324"/>
    </location>
</feature>
<dbReference type="PROSITE" id="PS51120">
    <property type="entry name" value="LDLRB"/>
    <property type="match status" value="16"/>
</dbReference>
<dbReference type="PANTHER" id="PTHR46513">
    <property type="entry name" value="VITELLOGENIN RECEPTOR-LIKE PROTEIN-RELATED-RELATED"/>
    <property type="match status" value="1"/>
</dbReference>
<dbReference type="PROSITE" id="PS01187">
    <property type="entry name" value="EGF_CA"/>
    <property type="match status" value="1"/>
</dbReference>
<feature type="disulfide bond" evidence="14">
    <location>
        <begin position="376"/>
        <end position="394"/>
    </location>
</feature>
<feature type="domain" description="EGF-like" evidence="18">
    <location>
        <begin position="641"/>
        <end position="656"/>
    </location>
</feature>
<comment type="caution">
    <text evidence="14">Lacks conserved residue(s) required for the propagation of feature annotation.</text>
</comment>
<dbReference type="InterPro" id="IPR001881">
    <property type="entry name" value="EGF-like_Ca-bd_dom"/>
</dbReference>
<dbReference type="InterPro" id="IPR023415">
    <property type="entry name" value="LDLR_class-A_CS"/>
</dbReference>
<dbReference type="InterPro" id="IPR018097">
    <property type="entry name" value="EGF_Ca-bd_CS"/>
</dbReference>
<feature type="repeat" description="LDL-receptor class B" evidence="15">
    <location>
        <begin position="746"/>
        <end position="788"/>
    </location>
</feature>
<organism evidence="19 20">
    <name type="scientific">Aquatica leii</name>
    <dbReference type="NCBI Taxonomy" id="1421715"/>
    <lineage>
        <taxon>Eukaryota</taxon>
        <taxon>Metazoa</taxon>
        <taxon>Ecdysozoa</taxon>
        <taxon>Arthropoda</taxon>
        <taxon>Hexapoda</taxon>
        <taxon>Insecta</taxon>
        <taxon>Pterygota</taxon>
        <taxon>Neoptera</taxon>
        <taxon>Endopterygota</taxon>
        <taxon>Coleoptera</taxon>
        <taxon>Polyphaga</taxon>
        <taxon>Elateriformia</taxon>
        <taxon>Elateroidea</taxon>
        <taxon>Lampyridae</taxon>
        <taxon>Luciolinae</taxon>
        <taxon>Aquatica</taxon>
    </lineage>
</organism>
<feature type="repeat" description="LDL-receptor class B" evidence="15">
    <location>
        <begin position="789"/>
        <end position="832"/>
    </location>
</feature>
<evidence type="ECO:0000256" key="5">
    <source>
        <dbReference type="ARBA" id="ARBA00022692"/>
    </source>
</evidence>
<dbReference type="CDD" id="cd00112">
    <property type="entry name" value="LDLa"/>
    <property type="match status" value="6"/>
</dbReference>
<feature type="repeat" description="LDL-receptor class B" evidence="15">
    <location>
        <begin position="1316"/>
        <end position="1358"/>
    </location>
</feature>
<feature type="disulfide bond" evidence="14">
    <location>
        <begin position="410"/>
        <end position="422"/>
    </location>
</feature>
<dbReference type="Pfam" id="PF00057">
    <property type="entry name" value="Ldl_recept_a"/>
    <property type="match status" value="6"/>
</dbReference>
<keyword evidence="9 17" id="KW-1133">Transmembrane helix</keyword>
<evidence type="ECO:0000256" key="7">
    <source>
        <dbReference type="ARBA" id="ARBA00022737"/>
    </source>
</evidence>
<dbReference type="SUPFAM" id="SSF57424">
    <property type="entry name" value="LDL receptor-like module"/>
    <property type="match status" value="7"/>
</dbReference>
<dbReference type="Proteomes" id="UP001353858">
    <property type="component" value="Unassembled WGS sequence"/>
</dbReference>
<feature type="disulfide bond" evidence="14">
    <location>
        <begin position="512"/>
        <end position="527"/>
    </location>
</feature>
<sequence length="2062" mass="230404">MPGRLQMHSCFFYKGQPHQFYKYIAIFIYILLVTSEVKTDGLPTTTSAPALTPSFEHRGAARQMYGSGSLRPPGSIPVHAVQGKVVKGTSSQTSSRRRQPLPAPYPAVPLVPVSVPIRDFDRMPDGYPIFIPDSILSSSRSVGIARPSNRGGLYGGRPEYYGGRPDHGFGRGRFPIDHSYMNRGFGIDSINPGHGKVHYGKPPIRGGDSGHGTGYMRVPEDEDIPPLDEDEEYEHPCGGECARNEFLCIRSCTCIKNDYRCDGDIDCDGGEDEIECSEIEDARNLKCEESLKHVRCPRSGKCISKDWLCDGDDDCGDFSDETHCGTAANCTEDQFECLNGLCVPKTWICDNDNDCKDYSDELNCTKSGCTEDEFTCNDGSCISLSWKCDKEPDCTDGSDESECDIEPPSCNDGEFQCTYQKCIKIEFKCDGDDDCGDWSDEDDCPKTPGSCVSGEFKCNSGKCISERWKCDKQQDCEDNEDEANCDTTITRTCSPEEHTCNNGACILDTWVCDGVSDCSHGEDEADCKIVCDVSKFPCSGSDPNTTYTEFCINKKHVCDGQKDCPKGEDESDCPSKRECDKGTNCTQLCITTADGKPACNCYPGYTLGSDGITCEDVDECLYETDPVCSQTCNNTQGSFTCGCMTGYILRPDLRSCKALGAPPTLLFANRMDIRQVSLSNTKYTAILKGLHNAIALDYHYEKGIIFWSDVSMDVIRKAYINGTGITDVIKWGLESPGGVALDWIHDLLFWTDSGTRRIEVSTLDGKQRAIVTANELDKPRAIAVHPGEALVFWTDWGPTPKIEKAEMDGSNRKSIVTESVFWPNGLTLDYTTNRLYWADAKHNVIESSFFDGSDRRKIISKGLPHPFALTLFEDAIYWTDWHTKSISTANKATGAGLRTIHSNLHFPMDIHSYHPQRQPHYKNHCGVKNGGCQHMCLPNKKSYSCVCRMGMKINEDGKTCQQPEKLLIFARKKDLRIKHLDSNAIHQHEMVIPVDGIKSAVAIAWDSVTDSVYWTDVERDTINRAFWNGSNQQVLVHTNIVSPAGLALDWITHKLYWTDSGTARIEVSNTDGSMRGLLIWDELDKPRDIVVDPIGGFMYWSDWGKKPKIERAAMDGTMRTILISQNLTWPNGLAIDHAAGKLYWADGGTKAIEYSNLDGTNRKVLIGSSVLPHPFGLDVFGNYVYWTDWITSNIEAANKITASNRTILGSGINGLMDVRVFHRSRKIIKTACSNNNGGCTDLCLLKPAGYSCACPIGIKLSEDGKTCAQGPKNSLILAHRVDIRQISLDVPYIVDVVLPFPPLKNVMSVDVDRKTGEIYWTDNSEDVIQKGTPDGKNVTTIIIHELQMADGIAVDSTGRKIYWTDGGRNSIEVSELNGGNRKVLVWKDLDTPRAITLHYHHGLMFWSDWGTHARIEKAHLDGTNRITLISEKLEWPNGLAIDRPTNRLYWNDGRLKVIESADFNGNDRKVIVTDVLHPYGLVVVGNHMYWTDWKTQGLHRADKTNGSDRKVIRDKLEGLMDVRSVQSDNIAENACGTNNGGCSHLCLRNPHGYSCACPTGVKMIKSSDKICEDQPQTYLFLATRSALARVSLETEELWDVTLPVKNIHHVIDVDFHWKKQLLYFTDVEKDTIQSINMKNLSEVTDVVTKNLSTPNGIAVDWVANNIYWTNTGNKIIEVATCNGLYRKVIIKENLLEPRSITVFPRRGYLYWSDWGDMPKIERSYLDGTSRKAIVTTKLGFPNGLVIDYLSKRLYWTDARWDRIETSDLHGQNRIQLIHSEPNAPATHPFGLTQHGEFMYWTDWYQKSIIRADKASGKNSAVVRTNLDGAMGITTVTAARQQGWNPCAENNGGCTHLCLFKSYNYTCECPDIADTKLCKKEPLAWLPIKHPNKDYDDDDDDQQYYDPHNTDHDDVLPEAPRTGLTHRKILLTVVILLSVISLLLAGLCMLLFYRKQKKKYLYSTGRSVMTFSNPNYYTSNNETGPQGAATVDKKPFIWKRLKYDKSQERVYEEKSVGNNPEVASLIPNVLTPSSSNCEAVTPDLQPSPTVTPLHRIDAVQPVL</sequence>
<keyword evidence="20" id="KW-1185">Reference proteome</keyword>
<dbReference type="SMART" id="SM00135">
    <property type="entry name" value="LY"/>
    <property type="match status" value="20"/>
</dbReference>
<dbReference type="CDD" id="cd00054">
    <property type="entry name" value="EGF_CA"/>
    <property type="match status" value="1"/>
</dbReference>
<dbReference type="SMART" id="SM00181">
    <property type="entry name" value="EGF"/>
    <property type="match status" value="7"/>
</dbReference>
<evidence type="ECO:0000256" key="12">
    <source>
        <dbReference type="ARBA" id="ARBA00023170"/>
    </source>
</evidence>
<feature type="repeat" description="LDL-receptor class B" evidence="15">
    <location>
        <begin position="1359"/>
        <end position="1401"/>
    </location>
</feature>
<evidence type="ECO:0000256" key="16">
    <source>
        <dbReference type="SAM" id="MobiDB-lite"/>
    </source>
</evidence>
<dbReference type="InterPro" id="IPR009030">
    <property type="entry name" value="Growth_fac_rcpt_cys_sf"/>
</dbReference>
<feature type="repeat" description="LDL-receptor class B" evidence="15">
    <location>
        <begin position="703"/>
        <end position="745"/>
    </location>
</feature>
<feature type="repeat" description="LDL-receptor class B" evidence="15">
    <location>
        <begin position="1664"/>
        <end position="1706"/>
    </location>
</feature>
<dbReference type="GO" id="GO:0005886">
    <property type="term" value="C:plasma membrane"/>
    <property type="evidence" value="ECO:0007669"/>
    <property type="project" value="UniProtKB-SubCell"/>
</dbReference>
<keyword evidence="3" id="KW-0245">EGF-like domain</keyword>
<dbReference type="Gene3D" id="4.10.400.10">
    <property type="entry name" value="Low-density Lipoprotein Receptor"/>
    <property type="match status" value="8"/>
</dbReference>
<feature type="region of interest" description="Disordered" evidence="16">
    <location>
        <begin position="1893"/>
        <end position="1917"/>
    </location>
</feature>
<feature type="transmembrane region" description="Helical" evidence="17">
    <location>
        <begin position="1928"/>
        <end position="1952"/>
    </location>
</feature>
<evidence type="ECO:0000256" key="2">
    <source>
        <dbReference type="ARBA" id="ARBA00022475"/>
    </source>
</evidence>
<dbReference type="InterPro" id="IPR049883">
    <property type="entry name" value="NOTCH1_EGF-like"/>
</dbReference>
<dbReference type="SUPFAM" id="SSF57196">
    <property type="entry name" value="EGF/Laminin"/>
    <property type="match status" value="2"/>
</dbReference>
<evidence type="ECO:0000256" key="15">
    <source>
        <dbReference type="PROSITE-ProRule" id="PRU00461"/>
    </source>
</evidence>
<dbReference type="InterPro" id="IPR000742">
    <property type="entry name" value="EGF"/>
</dbReference>
<keyword evidence="5 17" id="KW-0812">Transmembrane</keyword>
<feature type="repeat" description="LDL-receptor class B" evidence="15">
    <location>
        <begin position="1620"/>
        <end position="1663"/>
    </location>
</feature>
<dbReference type="PROSITE" id="PS50068">
    <property type="entry name" value="LDLRA_2"/>
    <property type="match status" value="8"/>
</dbReference>
<feature type="disulfide bond" evidence="14">
    <location>
        <begin position="369"/>
        <end position="381"/>
    </location>
</feature>
<feature type="repeat" description="LDL-receptor class B" evidence="15">
    <location>
        <begin position="1010"/>
        <end position="1052"/>
    </location>
</feature>
<evidence type="ECO:0000256" key="10">
    <source>
        <dbReference type="ARBA" id="ARBA00023136"/>
    </source>
</evidence>
<keyword evidence="2" id="KW-1003">Cell membrane</keyword>
<keyword evidence="8" id="KW-0106">Calcium</keyword>
<feature type="repeat" description="LDL-receptor class B" evidence="15">
    <location>
        <begin position="1446"/>
        <end position="1487"/>
    </location>
</feature>
<feature type="repeat" description="LDL-receptor class B" evidence="15">
    <location>
        <begin position="1707"/>
        <end position="1750"/>
    </location>
</feature>
<feature type="repeat" description="LDL-receptor class B" evidence="15">
    <location>
        <begin position="1751"/>
        <end position="1797"/>
    </location>
</feature>
<dbReference type="FunFam" id="2.120.10.30:FF:000008">
    <property type="entry name" value="Low-density lipoprotein receptor-related protein 4"/>
    <property type="match status" value="4"/>
</dbReference>
<feature type="disulfide bond" evidence="14">
    <location>
        <begin position="429"/>
        <end position="444"/>
    </location>
</feature>
<feature type="disulfide bond" evidence="14">
    <location>
        <begin position="330"/>
        <end position="342"/>
    </location>
</feature>
<feature type="disulfide bond" evidence="14">
    <location>
        <begin position="470"/>
        <end position="485"/>
    </location>
</feature>
<feature type="disulfide bond" evidence="14">
    <location>
        <begin position="451"/>
        <end position="463"/>
    </location>
</feature>
<feature type="disulfide bond" evidence="14">
    <location>
        <begin position="337"/>
        <end position="355"/>
    </location>
</feature>
<feature type="repeat" description="LDL-receptor class B" evidence="15">
    <location>
        <begin position="1053"/>
        <end position="1095"/>
    </location>
</feature>
<dbReference type="PROSITE" id="PS01209">
    <property type="entry name" value="LDLRA_1"/>
    <property type="match status" value="4"/>
</dbReference>
<feature type="disulfide bond" evidence="14">
    <location>
        <begin position="349"/>
        <end position="364"/>
    </location>
</feature>
<dbReference type="Gene3D" id="2.120.10.30">
    <property type="entry name" value="TolB, C-terminal domain"/>
    <property type="match status" value="4"/>
</dbReference>
<evidence type="ECO:0000256" key="3">
    <source>
        <dbReference type="ARBA" id="ARBA00022536"/>
    </source>
</evidence>
<evidence type="ECO:0000256" key="9">
    <source>
        <dbReference type="ARBA" id="ARBA00022989"/>
    </source>
</evidence>
<dbReference type="SMART" id="SM00179">
    <property type="entry name" value="EGF_CA"/>
    <property type="match status" value="3"/>
</dbReference>
<evidence type="ECO:0000313" key="19">
    <source>
        <dbReference type="EMBL" id="KAK4887230.1"/>
    </source>
</evidence>
<evidence type="ECO:0000256" key="1">
    <source>
        <dbReference type="ARBA" id="ARBA00004251"/>
    </source>
</evidence>
<dbReference type="SMART" id="SM00192">
    <property type="entry name" value="LDLa"/>
    <property type="match status" value="8"/>
</dbReference>
<keyword evidence="11 14" id="KW-1015">Disulfide bond</keyword>
<dbReference type="PRINTS" id="PR00261">
    <property type="entry name" value="LDLRECEPTOR"/>
</dbReference>
<dbReference type="SUPFAM" id="SSF57184">
    <property type="entry name" value="Growth factor receptor domain"/>
    <property type="match status" value="1"/>
</dbReference>
<feature type="repeat" description="LDL-receptor class B" evidence="15">
    <location>
        <begin position="1140"/>
        <end position="1183"/>
    </location>
</feature>
<feature type="repeat" description="LDL-receptor class B" evidence="15">
    <location>
        <begin position="833"/>
        <end position="875"/>
    </location>
</feature>
<dbReference type="Pfam" id="PF14670">
    <property type="entry name" value="FXa_inhibition"/>
    <property type="match status" value="3"/>
</dbReference>
<dbReference type="PANTHER" id="PTHR46513:SF44">
    <property type="entry name" value="LDL RECEPTOR RELATED PROTEIN 4"/>
    <property type="match status" value="1"/>
</dbReference>
<keyword evidence="7" id="KW-0677">Repeat</keyword>
<evidence type="ECO:0000256" key="8">
    <source>
        <dbReference type="ARBA" id="ARBA00022837"/>
    </source>
</evidence>
<dbReference type="InterPro" id="IPR050778">
    <property type="entry name" value="Cueball_EGF_LRP_Nidogen"/>
</dbReference>
<evidence type="ECO:0000256" key="11">
    <source>
        <dbReference type="ARBA" id="ARBA00023157"/>
    </source>
</evidence>
<keyword evidence="10 17" id="KW-0472">Membrane</keyword>